<reference evidence="1" key="2">
    <citation type="submission" date="2020-09" db="EMBL/GenBank/DDBJ databases">
        <authorList>
            <person name="Sun Q."/>
            <person name="Ohkuma M."/>
        </authorList>
    </citation>
    <scope>NUCLEOTIDE SEQUENCE</scope>
    <source>
        <strain evidence="1">JCM 4714</strain>
    </source>
</reference>
<reference evidence="1" key="1">
    <citation type="journal article" date="2014" name="Int. J. Syst. Evol. Microbiol.">
        <title>Complete genome sequence of Corynebacterium casei LMG S-19264T (=DSM 44701T), isolated from a smear-ripened cheese.</title>
        <authorList>
            <consortium name="US DOE Joint Genome Institute (JGI-PGF)"/>
            <person name="Walter F."/>
            <person name="Albersmeier A."/>
            <person name="Kalinowski J."/>
            <person name="Ruckert C."/>
        </authorList>
    </citation>
    <scope>NUCLEOTIDE SEQUENCE</scope>
    <source>
        <strain evidence="1">JCM 4714</strain>
    </source>
</reference>
<sequence length="48" mass="5629">MYSFWVNTLRVFLQVREVLVSVKGGCTLNVSERRLPRLTYIARAIEGW</sequence>
<keyword evidence="2" id="KW-1185">Reference proteome</keyword>
<accession>A0A918IQ61</accession>
<evidence type="ECO:0000313" key="1">
    <source>
        <dbReference type="EMBL" id="GGW26516.1"/>
    </source>
</evidence>
<gene>
    <name evidence="1" type="ORF">GCM10010339_95110</name>
</gene>
<protein>
    <submittedName>
        <fullName evidence="1">Uncharacterized protein</fullName>
    </submittedName>
</protein>
<comment type="caution">
    <text evidence="1">The sequence shown here is derived from an EMBL/GenBank/DDBJ whole genome shotgun (WGS) entry which is preliminary data.</text>
</comment>
<evidence type="ECO:0000313" key="2">
    <source>
        <dbReference type="Proteomes" id="UP000655443"/>
    </source>
</evidence>
<dbReference type="EMBL" id="BMVG01000167">
    <property type="protein sequence ID" value="GGW26516.1"/>
    <property type="molecule type" value="Genomic_DNA"/>
</dbReference>
<name>A0A918IQ61_9ACTN</name>
<dbReference type="Proteomes" id="UP000655443">
    <property type="component" value="Unassembled WGS sequence"/>
</dbReference>
<proteinExistence type="predicted"/>
<dbReference type="AlphaFoldDB" id="A0A918IQ61"/>
<organism evidence="1 2">
    <name type="scientific">Streptomyces alanosinicus</name>
    <dbReference type="NCBI Taxonomy" id="68171"/>
    <lineage>
        <taxon>Bacteria</taxon>
        <taxon>Bacillati</taxon>
        <taxon>Actinomycetota</taxon>
        <taxon>Actinomycetes</taxon>
        <taxon>Kitasatosporales</taxon>
        <taxon>Streptomycetaceae</taxon>
        <taxon>Streptomyces</taxon>
    </lineage>
</organism>